<accession>A0A1X7UD43</accession>
<reference evidence="1" key="1">
    <citation type="submission" date="2017-05" db="UniProtKB">
        <authorList>
            <consortium name="EnsemblMetazoa"/>
        </authorList>
    </citation>
    <scope>IDENTIFICATION</scope>
</reference>
<organism evidence="1">
    <name type="scientific">Amphimedon queenslandica</name>
    <name type="common">Sponge</name>
    <dbReference type="NCBI Taxonomy" id="400682"/>
    <lineage>
        <taxon>Eukaryota</taxon>
        <taxon>Metazoa</taxon>
        <taxon>Porifera</taxon>
        <taxon>Demospongiae</taxon>
        <taxon>Heteroscleromorpha</taxon>
        <taxon>Haplosclerida</taxon>
        <taxon>Niphatidae</taxon>
        <taxon>Amphimedon</taxon>
    </lineage>
</organism>
<dbReference type="InParanoid" id="A0A1X7UD43"/>
<sequence>MTRNNKVTTKRGIQLKRSHIDGSLYLLGNLCLNPSQIQFASQRG</sequence>
<dbReference type="AlphaFoldDB" id="A0A1X7UD43"/>
<name>A0A1X7UD43_AMPQE</name>
<evidence type="ECO:0000313" key="1">
    <source>
        <dbReference type="EnsemblMetazoa" id="Aqu2.1.25570_001"/>
    </source>
</evidence>
<dbReference type="EnsemblMetazoa" id="Aqu2.1.25570_001">
    <property type="protein sequence ID" value="Aqu2.1.25570_001"/>
    <property type="gene ID" value="Aqu2.1.25570"/>
</dbReference>
<protein>
    <submittedName>
        <fullName evidence="1">Uncharacterized protein</fullName>
    </submittedName>
</protein>
<proteinExistence type="predicted"/>